<name>A0ABR5S999_9MICO</name>
<accession>A0ABR5S999</accession>
<dbReference type="InterPro" id="IPR041657">
    <property type="entry name" value="HTH_17"/>
</dbReference>
<dbReference type="InterPro" id="IPR010093">
    <property type="entry name" value="SinI_DNA-bd"/>
</dbReference>
<dbReference type="EMBL" id="LDRB01000012">
    <property type="protein sequence ID" value="KTR41928.1"/>
    <property type="molecule type" value="Genomic_DNA"/>
</dbReference>
<dbReference type="SUPFAM" id="SSF46955">
    <property type="entry name" value="Putative DNA-binding domain"/>
    <property type="match status" value="1"/>
</dbReference>
<feature type="domain" description="Helix-turn-helix" evidence="1">
    <location>
        <begin position="87"/>
        <end position="134"/>
    </location>
</feature>
<dbReference type="Gene3D" id="1.10.10.10">
    <property type="entry name" value="Winged helix-like DNA-binding domain superfamily/Winged helix DNA-binding domain"/>
    <property type="match status" value="1"/>
</dbReference>
<dbReference type="InterPro" id="IPR009061">
    <property type="entry name" value="DNA-bd_dom_put_sf"/>
</dbReference>
<evidence type="ECO:0000259" key="1">
    <source>
        <dbReference type="Pfam" id="PF12728"/>
    </source>
</evidence>
<evidence type="ECO:0000313" key="3">
    <source>
        <dbReference type="Proteomes" id="UP000078335"/>
    </source>
</evidence>
<comment type="caution">
    <text evidence="2">The sequence shown here is derived from an EMBL/GenBank/DDBJ whole genome shotgun (WGS) entry which is preliminary data.</text>
</comment>
<evidence type="ECO:0000313" key="2">
    <source>
        <dbReference type="EMBL" id="KTR41928.1"/>
    </source>
</evidence>
<keyword evidence="3" id="KW-1185">Reference proteome</keyword>
<dbReference type="Pfam" id="PF12728">
    <property type="entry name" value="HTH_17"/>
    <property type="match status" value="1"/>
</dbReference>
<reference evidence="2 3" key="1">
    <citation type="journal article" date="2016" name="Front. Microbiol.">
        <title>Genomic Resource of Rice Seed Associated Bacteria.</title>
        <authorList>
            <person name="Midha S."/>
            <person name="Bansal K."/>
            <person name="Sharma S."/>
            <person name="Kumar N."/>
            <person name="Patil P.P."/>
            <person name="Chaudhry V."/>
            <person name="Patil P.B."/>
        </authorList>
    </citation>
    <scope>NUCLEOTIDE SEQUENCE [LARGE SCALE GENOMIC DNA]</scope>
    <source>
        <strain evidence="2 3">NS263</strain>
    </source>
</reference>
<dbReference type="NCBIfam" id="TIGR01764">
    <property type="entry name" value="excise"/>
    <property type="match status" value="1"/>
</dbReference>
<sequence length="163" mass="17848">MATSTPPRARDAAARTYFPTDDTRDDLVDFARLLHESSVAPHSGAALRAPDGSERPIPEELYAILEQVADALANGSGVTVAPNDMQMTTQQAADFLGVSRPTLIKYLEDGTIPFDKRGRHRRVLLRDVVAFQEEFRVSRRAALREMARGTQALERQQAASAGA</sequence>
<dbReference type="RefSeq" id="WP_058727924.1">
    <property type="nucleotide sequence ID" value="NZ_LDRB01000012.1"/>
</dbReference>
<dbReference type="Proteomes" id="UP000078335">
    <property type="component" value="Unassembled WGS sequence"/>
</dbReference>
<gene>
    <name evidence="2" type="ORF">NS263_03690</name>
</gene>
<proteinExistence type="predicted"/>
<dbReference type="InterPro" id="IPR036388">
    <property type="entry name" value="WH-like_DNA-bd_sf"/>
</dbReference>
<organism evidence="2 3">
    <name type="scientific">Curtobacterium oceanosedimentum</name>
    <dbReference type="NCBI Taxonomy" id="465820"/>
    <lineage>
        <taxon>Bacteria</taxon>
        <taxon>Bacillati</taxon>
        <taxon>Actinomycetota</taxon>
        <taxon>Actinomycetes</taxon>
        <taxon>Micrococcales</taxon>
        <taxon>Microbacteriaceae</taxon>
        <taxon>Curtobacterium</taxon>
    </lineage>
</organism>
<protein>
    <recommendedName>
        <fullName evidence="1">Helix-turn-helix domain-containing protein</fullName>
    </recommendedName>
</protein>